<feature type="domain" description="C2H2-type" evidence="2">
    <location>
        <begin position="338"/>
        <end position="368"/>
    </location>
</feature>
<feature type="compositionally biased region" description="Polar residues" evidence="1">
    <location>
        <begin position="510"/>
        <end position="521"/>
    </location>
</feature>
<reference evidence="3 4" key="1">
    <citation type="submission" date="2016-06" db="EMBL/GenBank/DDBJ databases">
        <authorList>
            <person name="Kjaerup R.B."/>
            <person name="Dalgaard T.S."/>
            <person name="Juul-Madsen H.R."/>
        </authorList>
    </citation>
    <scope>NUCLEOTIDE SEQUENCE [LARGE SCALE GENOMIC DNA]</scope>
</reference>
<dbReference type="EMBL" id="LT853695">
    <property type="protein sequence ID" value="SMQ50135.1"/>
    <property type="molecule type" value="Genomic_DNA"/>
</dbReference>
<dbReference type="AlphaFoldDB" id="A0A1X7RRV4"/>
<feature type="compositionally biased region" description="Low complexity" evidence="1">
    <location>
        <begin position="210"/>
        <end position="221"/>
    </location>
</feature>
<feature type="region of interest" description="Disordered" evidence="1">
    <location>
        <begin position="368"/>
        <end position="389"/>
    </location>
</feature>
<feature type="domain" description="C2H2-type" evidence="2">
    <location>
        <begin position="279"/>
        <end position="300"/>
    </location>
</feature>
<evidence type="ECO:0000313" key="4">
    <source>
        <dbReference type="Proteomes" id="UP000215127"/>
    </source>
</evidence>
<evidence type="ECO:0000256" key="1">
    <source>
        <dbReference type="SAM" id="MobiDB-lite"/>
    </source>
</evidence>
<keyword evidence="4" id="KW-1185">Reference proteome</keyword>
<protein>
    <recommendedName>
        <fullName evidence="2">C2H2-type domain-containing protein</fullName>
    </recommendedName>
</protein>
<feature type="compositionally biased region" description="Basic residues" evidence="1">
    <location>
        <begin position="496"/>
        <end position="509"/>
    </location>
</feature>
<feature type="domain" description="C2H2-type" evidence="2">
    <location>
        <begin position="398"/>
        <end position="418"/>
    </location>
</feature>
<name>A0A1X7RRV4_ZYMT9</name>
<feature type="region of interest" description="Disordered" evidence="1">
    <location>
        <begin position="210"/>
        <end position="281"/>
    </location>
</feature>
<accession>A0A1X7RRV4</accession>
<feature type="compositionally biased region" description="Polar residues" evidence="1">
    <location>
        <begin position="240"/>
        <end position="250"/>
    </location>
</feature>
<feature type="compositionally biased region" description="Acidic residues" evidence="1">
    <location>
        <begin position="472"/>
        <end position="487"/>
    </location>
</feature>
<dbReference type="InterPro" id="IPR013087">
    <property type="entry name" value="Znf_C2H2_type"/>
</dbReference>
<organism evidence="3 4">
    <name type="scientific">Zymoseptoria tritici (strain ST99CH_3D7)</name>
    <dbReference type="NCBI Taxonomy" id="1276538"/>
    <lineage>
        <taxon>Eukaryota</taxon>
        <taxon>Fungi</taxon>
        <taxon>Dikarya</taxon>
        <taxon>Ascomycota</taxon>
        <taxon>Pezizomycotina</taxon>
        <taxon>Dothideomycetes</taxon>
        <taxon>Dothideomycetidae</taxon>
        <taxon>Mycosphaerellales</taxon>
        <taxon>Mycosphaerellaceae</taxon>
        <taxon>Zymoseptoria</taxon>
    </lineage>
</organism>
<evidence type="ECO:0000259" key="2">
    <source>
        <dbReference type="SMART" id="SM00355"/>
    </source>
</evidence>
<sequence>MHRSWQPSTFTMDDFGKQHSRDVTSGNDFTLYPYSESWSREHSYPSTTYAEQAYLTAPFEPYKQQDYTRLQEQYQFGANQAISHAKRHLHSAHSNYSPAHSVAHSFDHHYLNHIASVSDSSASVQSTISSAMGSPSAQHHNDWSHHNYPSIVQHDGTFAQSVDNNMDIPAPEKGCVDPSLIQPYSPAQYVGNQFQEMNEMPSPRQQIGYAATASPEPSSTSIVSPRQQVIKTQRPDSPFMRQNSWQQYPQSSDSRRRSISSAHSKHSHHSTSSDESNKGVCPIPTCGRNVKDLKAHALTHQNERPEKCSVVSCEYHIKGFARKYDKNRHTLTHYKGTMVCGFCPGSGSAAEKSFNRADVFKRHLTSVHGVEQTPQSARRKSPAAGSKKAVEVSRDATGMCSTCSKTFASAQDFYEHLDDCVLRVVQRADPTDAINEKLLLSVAEDDEVIATLARNMLPTNLDYAAPTTFAESEADEDEDMIEEDDSNDATYGNRSSRSKRPSLKSRHSTKSNTSHVSSTGSVCKPTRKGLTLSKSGVSLAAPPSKDGPKRRKNYPLSWGAAPDKMKMRKRVLCVYDGQRRLWKDDMMLSADHEVRIPLTGPETEGRQEAWITDLDVQTLRRADALHNATEEEKGPWVEDEELERLML</sequence>
<dbReference type="STRING" id="1276538.A0A1X7RRV4"/>
<feature type="region of interest" description="Disordered" evidence="1">
    <location>
        <begin position="471"/>
        <end position="559"/>
    </location>
</feature>
<gene>
    <name evidence="3" type="ORF">ZT3D7_G5287</name>
</gene>
<evidence type="ECO:0000313" key="3">
    <source>
        <dbReference type="EMBL" id="SMQ50135.1"/>
    </source>
</evidence>
<feature type="domain" description="C2H2-type" evidence="2">
    <location>
        <begin position="306"/>
        <end position="333"/>
    </location>
</feature>
<dbReference type="Proteomes" id="UP000215127">
    <property type="component" value="Chromosome 4"/>
</dbReference>
<proteinExistence type="predicted"/>
<dbReference type="SMART" id="SM00355">
    <property type="entry name" value="ZnF_C2H2"/>
    <property type="match status" value="4"/>
</dbReference>
<feature type="compositionally biased region" description="Polar residues" evidence="1">
    <location>
        <begin position="222"/>
        <end position="231"/>
    </location>
</feature>
<dbReference type="Gene3D" id="3.30.160.60">
    <property type="entry name" value="Classic Zinc Finger"/>
    <property type="match status" value="1"/>
</dbReference>